<evidence type="ECO:0000313" key="2">
    <source>
        <dbReference type="EMBL" id="GET88406.1"/>
    </source>
</evidence>
<dbReference type="OrthoDB" id="267891at2759"/>
<feature type="region of interest" description="Disordered" evidence="1">
    <location>
        <begin position="286"/>
        <end position="365"/>
    </location>
</feature>
<dbReference type="Proteomes" id="UP000419144">
    <property type="component" value="Unassembled WGS sequence"/>
</dbReference>
<feature type="compositionally biased region" description="Low complexity" evidence="1">
    <location>
        <begin position="506"/>
        <end position="534"/>
    </location>
</feature>
<comment type="caution">
    <text evidence="2">The sequence shown here is derived from an EMBL/GenBank/DDBJ whole genome shotgun (WGS) entry which is preliminary data.</text>
</comment>
<dbReference type="EMBL" id="BLBS01000028">
    <property type="protein sequence ID" value="GET88406.1"/>
    <property type="molecule type" value="Genomic_DNA"/>
</dbReference>
<feature type="compositionally biased region" description="Low complexity" evidence="1">
    <location>
        <begin position="814"/>
        <end position="832"/>
    </location>
</feature>
<dbReference type="AlphaFoldDB" id="A0A640KFC4"/>
<evidence type="ECO:0000256" key="1">
    <source>
        <dbReference type="SAM" id="MobiDB-lite"/>
    </source>
</evidence>
<feature type="compositionally biased region" description="Polar residues" evidence="1">
    <location>
        <begin position="312"/>
        <end position="328"/>
    </location>
</feature>
<feature type="region of interest" description="Disordered" evidence="1">
    <location>
        <begin position="506"/>
        <end position="665"/>
    </location>
</feature>
<feature type="compositionally biased region" description="Polar residues" evidence="1">
    <location>
        <begin position="652"/>
        <end position="663"/>
    </location>
</feature>
<feature type="compositionally biased region" description="Low complexity" evidence="1">
    <location>
        <begin position="626"/>
        <end position="637"/>
    </location>
</feature>
<feature type="compositionally biased region" description="Low complexity" evidence="1">
    <location>
        <begin position="586"/>
        <end position="601"/>
    </location>
</feature>
<name>A0A640KFC4_LEITA</name>
<accession>A0A640KFC4</accession>
<dbReference type="VEuPathDB" id="TriTrypDB:LtaPh_2116600"/>
<feature type="compositionally biased region" description="Basic and acidic residues" evidence="1">
    <location>
        <begin position="639"/>
        <end position="650"/>
    </location>
</feature>
<protein>
    <submittedName>
        <fullName evidence="2">Uncharacterized protein</fullName>
    </submittedName>
</protein>
<evidence type="ECO:0000313" key="3">
    <source>
        <dbReference type="Proteomes" id="UP000419144"/>
    </source>
</evidence>
<gene>
    <name evidence="2" type="ORF">LtaPh_2116600</name>
</gene>
<proteinExistence type="predicted"/>
<sequence length="908" mass="96719">MTRCAANADSSCRPHIHIHARSFFRLPAIPSISKWFPDTPTRFLTTLALPAWQKRVSGKQRSQEQPVHINLLHVCACGRSGVCGEAGRVFPLSCGGCGGGVASSLASPTEVEHRIRAPSYPFLPLPLPLPLPPIGWHCRASRAVGESGGPSNGTPSLCDSQGTNARSCPHVLPFLYAAVDAPHSLSTVRSLTNFPAHMSSAIRFSASDSRCTSHSMEAASAAAEPQLSVSSIPRRLDDQDDPLSLLEPAIQLPTSPTTASGLSQRSLYSGSHAAADVLGKTAGAALPESPPCAEKGSKGDVFSYQPPGNPPTRVSSSLAATVDASSSEARSHSTRGTSGRSRQHDLNPSAPQSRTATEKPPRTYPGHVLANLPWIPPPPIYGTPLPDSHHRNRYHAHYYDPTGGTRHPPFCNPDDVPLPAEQFRGDLSGARWPTPSDLPLPSMFPMPPQVLPQLSLPVAAASAAEAATRDTVVPPPGWPMPAPLLYPPPPPPPPWWFYGQSPPPLSASSSSSSANSMRSSRHASSLSRASGGSPTRPSPHPPAKAVRSKAAQPYAEAAAFSRHSVPAPAGSVETPVVASRRAGTGSSRAANQRSAASSGSRYSVGHTVGTGRATRQPAGSLSGWLAATSTRSATTTTMHSDRQRGVERRVYASSSSGGSNVQRATKGRMVQAASRRTNAVHCVQSDQLQMDDENIAAEKDYSSLTARMEQAVCAAETYLEKMESLYRRLQSRYQEVVTSPGKATRCAPATSADDGTEEKRQRRTVPAATTRATRNPQKKGPLHPSEQAFSQKARLQRTAPISHVNRSVSPERQAAPSSSMAPSLPLSSSSSSSISATSLRRELHLLESQWQRLEELKRHGGGLTTMILTPPVAPSPSTVEASEDEDPFTRHHFLQLIKDRKHLLMSEA</sequence>
<feature type="region of interest" description="Disordered" evidence="1">
    <location>
        <begin position="862"/>
        <end position="886"/>
    </location>
</feature>
<reference evidence="2" key="1">
    <citation type="submission" date="2019-11" db="EMBL/GenBank/DDBJ databases">
        <title>Leishmania tarentolae CDS.</title>
        <authorList>
            <person name="Goto Y."/>
            <person name="Yamagishi J."/>
        </authorList>
    </citation>
    <scope>NUCLEOTIDE SEQUENCE [LARGE SCALE GENOMIC DNA]</scope>
    <source>
        <strain evidence="2">Parrot Tar II</strain>
    </source>
</reference>
<feature type="compositionally biased region" description="Low complexity" evidence="1">
    <location>
        <begin position="764"/>
        <end position="774"/>
    </location>
</feature>
<keyword evidence="3" id="KW-1185">Reference proteome</keyword>
<organism evidence="2 3">
    <name type="scientific">Leishmania tarentolae</name>
    <name type="common">Sauroleishmania tarentolae</name>
    <dbReference type="NCBI Taxonomy" id="5689"/>
    <lineage>
        <taxon>Eukaryota</taxon>
        <taxon>Discoba</taxon>
        <taxon>Euglenozoa</taxon>
        <taxon>Kinetoplastea</taxon>
        <taxon>Metakinetoplastina</taxon>
        <taxon>Trypanosomatida</taxon>
        <taxon>Trypanosomatidae</taxon>
        <taxon>Leishmaniinae</taxon>
        <taxon>Leishmania</taxon>
        <taxon>lizard Leishmania</taxon>
    </lineage>
</organism>
<feature type="region of interest" description="Disordered" evidence="1">
    <location>
        <begin position="736"/>
        <end position="832"/>
    </location>
</feature>